<keyword evidence="2" id="KW-1185">Reference proteome</keyword>
<evidence type="ECO:0000313" key="1">
    <source>
        <dbReference type="EMBL" id="GBN18581.1"/>
    </source>
</evidence>
<proteinExistence type="predicted"/>
<organism evidence="1 2">
    <name type="scientific">Araneus ventricosus</name>
    <name type="common">Orbweaver spider</name>
    <name type="synonym">Epeira ventricosa</name>
    <dbReference type="NCBI Taxonomy" id="182803"/>
    <lineage>
        <taxon>Eukaryota</taxon>
        <taxon>Metazoa</taxon>
        <taxon>Ecdysozoa</taxon>
        <taxon>Arthropoda</taxon>
        <taxon>Chelicerata</taxon>
        <taxon>Arachnida</taxon>
        <taxon>Araneae</taxon>
        <taxon>Araneomorphae</taxon>
        <taxon>Entelegynae</taxon>
        <taxon>Araneoidea</taxon>
        <taxon>Araneidae</taxon>
        <taxon>Araneus</taxon>
    </lineage>
</organism>
<reference evidence="1 2" key="1">
    <citation type="journal article" date="2019" name="Sci. Rep.">
        <title>Orb-weaving spider Araneus ventricosus genome elucidates the spidroin gene catalogue.</title>
        <authorList>
            <person name="Kono N."/>
            <person name="Nakamura H."/>
            <person name="Ohtoshi R."/>
            <person name="Moran D.A.P."/>
            <person name="Shinohara A."/>
            <person name="Yoshida Y."/>
            <person name="Fujiwara M."/>
            <person name="Mori M."/>
            <person name="Tomita M."/>
            <person name="Arakawa K."/>
        </authorList>
    </citation>
    <scope>NUCLEOTIDE SEQUENCE [LARGE SCALE GENOMIC DNA]</scope>
</reference>
<evidence type="ECO:0000313" key="2">
    <source>
        <dbReference type="Proteomes" id="UP000499080"/>
    </source>
</evidence>
<name>A0A4Y2LUU0_ARAVE</name>
<protein>
    <submittedName>
        <fullName evidence="1">Uncharacterized protein</fullName>
    </submittedName>
</protein>
<accession>A0A4Y2LUU0</accession>
<dbReference type="Proteomes" id="UP000499080">
    <property type="component" value="Unassembled WGS sequence"/>
</dbReference>
<dbReference type="AlphaFoldDB" id="A0A4Y2LUU0"/>
<gene>
    <name evidence="1" type="ORF">AVEN_220766_1</name>
</gene>
<sequence length="85" mass="9426">MPPTGGVGPWQVMATRTLASALELLPWPSLRYIGLIMIQTELISIQKTAPHEMIKWDISVNLSAVWLDTQQANPVLTSDLCQTTH</sequence>
<dbReference type="EMBL" id="BGPR01006391">
    <property type="protein sequence ID" value="GBN18581.1"/>
    <property type="molecule type" value="Genomic_DNA"/>
</dbReference>
<comment type="caution">
    <text evidence="1">The sequence shown here is derived from an EMBL/GenBank/DDBJ whole genome shotgun (WGS) entry which is preliminary data.</text>
</comment>